<evidence type="ECO:0000256" key="13">
    <source>
        <dbReference type="RuleBase" id="RU000354"/>
    </source>
</evidence>
<accession>Q6J3S6</accession>
<keyword evidence="12" id="KW-0891">Chondrogenesis</keyword>
<feature type="compositionally biased region" description="Basic and acidic residues" evidence="14">
    <location>
        <begin position="290"/>
        <end position="299"/>
    </location>
</feature>
<evidence type="ECO:0000313" key="18">
    <source>
        <dbReference type="Proteomes" id="UP001318040"/>
    </source>
</evidence>
<comment type="similarity">
    <text evidence="2 13">Belongs to the TGF-beta family.</text>
</comment>
<dbReference type="EMBL" id="AY602220">
    <property type="protein sequence ID" value="AAT12414.1"/>
    <property type="molecule type" value="mRNA"/>
</dbReference>
<feature type="region of interest" description="Disordered" evidence="14">
    <location>
        <begin position="289"/>
        <end position="319"/>
    </location>
</feature>
<feature type="region of interest" description="Disordered" evidence="14">
    <location>
        <begin position="20"/>
        <end position="53"/>
    </location>
</feature>
<keyword evidence="9 13" id="KW-0339">Growth factor</keyword>
<keyword evidence="8" id="KW-0892">Osteogenesis</keyword>
<proteinExistence type="evidence at transcript level"/>
<dbReference type="RefSeq" id="XP_032811632.1">
    <property type="nucleotide sequence ID" value="XM_032955741.1"/>
</dbReference>
<evidence type="ECO:0000256" key="2">
    <source>
        <dbReference type="ARBA" id="ARBA00006656"/>
    </source>
</evidence>
<dbReference type="GO" id="GO:0005615">
    <property type="term" value="C:extracellular space"/>
    <property type="evidence" value="ECO:0007669"/>
    <property type="project" value="TreeGrafter"/>
</dbReference>
<feature type="chain" id="PRO_5044738013" evidence="15">
    <location>
        <begin position="22"/>
        <end position="422"/>
    </location>
</feature>
<dbReference type="PROSITE" id="PS51362">
    <property type="entry name" value="TGF_BETA_2"/>
    <property type="match status" value="1"/>
</dbReference>
<evidence type="ECO:0000256" key="6">
    <source>
        <dbReference type="ARBA" id="ARBA00022729"/>
    </source>
</evidence>
<keyword evidence="7" id="KW-0221">Differentiation</keyword>
<dbReference type="InterPro" id="IPR017948">
    <property type="entry name" value="TGFb_CS"/>
</dbReference>
<evidence type="ECO:0000256" key="3">
    <source>
        <dbReference type="ARBA" id="ARBA00022473"/>
    </source>
</evidence>
<reference evidence="17" key="1">
    <citation type="journal article" date="2004" name="Evol. Dev.">
        <title>Conservation and divergence of BMP2/4 genes in the lamprey: expression and phylogenetic analysis suggest a single ancestral vertebrate gene.</title>
        <authorList>
            <person name="McCauley D.W."/>
            <person name="Bronner-Fraser M."/>
        </authorList>
    </citation>
    <scope>NUCLEOTIDE SEQUENCE</scope>
</reference>
<evidence type="ECO:0000256" key="4">
    <source>
        <dbReference type="ARBA" id="ARBA00022525"/>
    </source>
</evidence>
<keyword evidence="10" id="KW-1015">Disulfide bond</keyword>
<name>Q6J3S6_PETMA</name>
<gene>
    <name evidence="17" type="primary">BMP24A</name>
    <name evidence="19 20" type="synonym">LOC103091843</name>
</gene>
<evidence type="ECO:0000256" key="10">
    <source>
        <dbReference type="ARBA" id="ARBA00023157"/>
    </source>
</evidence>
<dbReference type="GO" id="GO:0051094">
    <property type="term" value="P:positive regulation of developmental process"/>
    <property type="evidence" value="ECO:0007669"/>
    <property type="project" value="UniProtKB-ARBA"/>
</dbReference>
<keyword evidence="4" id="KW-0964">Secreted</keyword>
<dbReference type="Pfam" id="PF00688">
    <property type="entry name" value="TGFb_propeptide"/>
    <property type="match status" value="1"/>
</dbReference>
<dbReference type="SUPFAM" id="SSF57501">
    <property type="entry name" value="Cystine-knot cytokines"/>
    <property type="match status" value="1"/>
</dbReference>
<reference evidence="19 20" key="2">
    <citation type="submission" date="2025-04" db="UniProtKB">
        <authorList>
            <consortium name="RefSeq"/>
        </authorList>
    </citation>
    <scope>IDENTIFICATION</scope>
    <source>
        <tissue evidence="19 20">Sperm</tissue>
    </source>
</reference>
<feature type="compositionally biased region" description="Basic residues" evidence="14">
    <location>
        <begin position="303"/>
        <end position="319"/>
    </location>
</feature>
<dbReference type="InterPro" id="IPR001111">
    <property type="entry name" value="TGF-b_propeptide"/>
</dbReference>
<evidence type="ECO:0000313" key="20">
    <source>
        <dbReference type="RefSeq" id="XP_032811633.1"/>
    </source>
</evidence>
<dbReference type="GO" id="GO:0051216">
    <property type="term" value="P:cartilage development"/>
    <property type="evidence" value="ECO:0007669"/>
    <property type="project" value="UniProtKB-KW"/>
</dbReference>
<evidence type="ECO:0000256" key="15">
    <source>
        <dbReference type="SAM" id="SignalP"/>
    </source>
</evidence>
<evidence type="ECO:0000313" key="19">
    <source>
        <dbReference type="RefSeq" id="XP_032811632.1"/>
    </source>
</evidence>
<keyword evidence="6 15" id="KW-0732">Signal</keyword>
<dbReference type="OrthoDB" id="5987191at2759"/>
<dbReference type="PANTHER" id="PTHR11848">
    <property type="entry name" value="TGF-BETA FAMILY"/>
    <property type="match status" value="1"/>
</dbReference>
<evidence type="ECO:0000313" key="17">
    <source>
        <dbReference type="EMBL" id="AAT12414.1"/>
    </source>
</evidence>
<dbReference type="InterPro" id="IPR001839">
    <property type="entry name" value="TGF-b_C"/>
</dbReference>
<keyword evidence="11" id="KW-0325">Glycoprotein</keyword>
<dbReference type="CDD" id="cd13760">
    <property type="entry name" value="TGF_beta_BMP2_like"/>
    <property type="match status" value="1"/>
</dbReference>
<dbReference type="GO" id="GO:0008083">
    <property type="term" value="F:growth factor activity"/>
    <property type="evidence" value="ECO:0007669"/>
    <property type="project" value="UniProtKB-KW"/>
</dbReference>
<evidence type="ECO:0000256" key="14">
    <source>
        <dbReference type="SAM" id="MobiDB-lite"/>
    </source>
</evidence>
<dbReference type="GO" id="GO:0051240">
    <property type="term" value="P:positive regulation of multicellular organismal process"/>
    <property type="evidence" value="ECO:0007669"/>
    <property type="project" value="UniProtKB-ARBA"/>
</dbReference>
<dbReference type="InterPro" id="IPR029034">
    <property type="entry name" value="Cystine-knot_cytokine"/>
</dbReference>
<evidence type="ECO:0000256" key="9">
    <source>
        <dbReference type="ARBA" id="ARBA00023030"/>
    </source>
</evidence>
<dbReference type="RefSeq" id="XP_032811633.1">
    <property type="nucleotide sequence ID" value="XM_032955742.1"/>
</dbReference>
<dbReference type="InterPro" id="IPR015615">
    <property type="entry name" value="TGF-beta-rel"/>
</dbReference>
<feature type="signal peptide" evidence="15">
    <location>
        <begin position="1"/>
        <end position="21"/>
    </location>
</feature>
<dbReference type="PROSITE" id="PS00250">
    <property type="entry name" value="TGF_BETA_1"/>
    <property type="match status" value="1"/>
</dbReference>
<feature type="domain" description="TGF-beta family profile" evidence="16">
    <location>
        <begin position="304"/>
        <end position="422"/>
    </location>
</feature>
<dbReference type="SMART" id="SM00204">
    <property type="entry name" value="TGFB"/>
    <property type="match status" value="1"/>
</dbReference>
<comment type="subcellular location">
    <subcellularLocation>
        <location evidence="1">Secreted</location>
    </subcellularLocation>
</comment>
<keyword evidence="5" id="KW-0165">Cleavage on pair of basic residues</keyword>
<dbReference type="GO" id="GO:0030154">
    <property type="term" value="P:cell differentiation"/>
    <property type="evidence" value="ECO:0007669"/>
    <property type="project" value="UniProtKB-KW"/>
</dbReference>
<dbReference type="KEGG" id="pmrn:103091843"/>
<dbReference type="AlphaFoldDB" id="Q6J3S6"/>
<protein>
    <submittedName>
        <fullName evidence="17 19 20">Bone morphogenetic protein 2</fullName>
    </submittedName>
</protein>
<evidence type="ECO:0000256" key="5">
    <source>
        <dbReference type="ARBA" id="ARBA00022685"/>
    </source>
</evidence>
<dbReference type="GO" id="GO:0005125">
    <property type="term" value="F:cytokine activity"/>
    <property type="evidence" value="ECO:0007669"/>
    <property type="project" value="TreeGrafter"/>
</dbReference>
<evidence type="ECO:0000256" key="1">
    <source>
        <dbReference type="ARBA" id="ARBA00004613"/>
    </source>
</evidence>
<organism evidence="17">
    <name type="scientific">Petromyzon marinus</name>
    <name type="common">Sea lamprey</name>
    <dbReference type="NCBI Taxonomy" id="7757"/>
    <lineage>
        <taxon>Eukaryota</taxon>
        <taxon>Metazoa</taxon>
        <taxon>Chordata</taxon>
        <taxon>Craniata</taxon>
        <taxon>Vertebrata</taxon>
        <taxon>Cyclostomata</taxon>
        <taxon>Hyperoartia</taxon>
        <taxon>Petromyzontiformes</taxon>
        <taxon>Petromyzontidae</taxon>
        <taxon>Petromyzon</taxon>
    </lineage>
</organism>
<evidence type="ECO:0000256" key="7">
    <source>
        <dbReference type="ARBA" id="ARBA00022782"/>
    </source>
</evidence>
<dbReference type="Proteomes" id="UP001318040">
    <property type="component" value="Chromosome 17"/>
</dbReference>
<evidence type="ECO:0000256" key="12">
    <source>
        <dbReference type="ARBA" id="ARBA00023188"/>
    </source>
</evidence>
<dbReference type="PANTHER" id="PTHR11848:SF263">
    <property type="entry name" value="PROTEIN DECAPENTAPLEGIC"/>
    <property type="match status" value="1"/>
</dbReference>
<evidence type="ECO:0000259" key="16">
    <source>
        <dbReference type="PROSITE" id="PS51362"/>
    </source>
</evidence>
<sequence length="422" mass="46057">MPPGRPLLMLLLVALCFPAESESGRRPPPPPGATSDDGDALARGRATPPHGLTRHVEGQLLGMFGLQRRPRPGPGAVVPPYMLQLYRALHGAHSGARDVGRPLDRLVARPASQANTVRSFHHDESAEHVPADSGDSTARRLLFNVSSIPDGEVITSAELHVYRERLSSPASAGLHRINVYEVLRPAAADGTPIARLLDTRVVHSGRSEWERFDVSPAAVRWAATKEPNHGLLVEVQHLDGGTPEKRRHVRIGRSLHAEAVAAAARDGASEGGDGGEGWPQLRPLLVTFGHDGKTRDEGTLLRPRPKRNSRPNKGGRRGRGQCARYPLYVDFSDVGWNDWIVAPPGYNAFFCQGECHFPLPQHLNSTNHAIVQTLVNSVNPEVPRACCIPTELTPIALLYLDEYEKVVLKNYQDMVVEGCGCR</sequence>
<dbReference type="Gene3D" id="2.60.120.970">
    <property type="match status" value="1"/>
</dbReference>
<evidence type="ECO:0000256" key="8">
    <source>
        <dbReference type="ARBA" id="ARBA00022855"/>
    </source>
</evidence>
<evidence type="ECO:0000256" key="11">
    <source>
        <dbReference type="ARBA" id="ARBA00023180"/>
    </source>
</evidence>
<dbReference type="Pfam" id="PF00019">
    <property type="entry name" value="TGF_beta"/>
    <property type="match status" value="1"/>
</dbReference>
<dbReference type="FunFam" id="2.10.90.10:FF:000103">
    <property type="entry name" value="Bone morphogenetic protein 16"/>
    <property type="match status" value="1"/>
</dbReference>
<dbReference type="GO" id="GO:0001503">
    <property type="term" value="P:ossification"/>
    <property type="evidence" value="ECO:0007669"/>
    <property type="project" value="UniProtKB-KW"/>
</dbReference>
<dbReference type="Gene3D" id="2.10.90.10">
    <property type="entry name" value="Cystine-knot cytokines"/>
    <property type="match status" value="1"/>
</dbReference>
<keyword evidence="18" id="KW-1185">Reference proteome</keyword>
<keyword evidence="3" id="KW-0217">Developmental protein</keyword>